<feature type="compositionally biased region" description="Basic and acidic residues" evidence="1">
    <location>
        <begin position="83"/>
        <end position="96"/>
    </location>
</feature>
<sequence>MDSYSLPSESHTMLHGCELLKLSQQGGQQEGAENPREASNTKVSLIRKSQGDGYSFEHEIVGILMVSRYEGYLAKVRAYVNEKDDNKKKRSSRELNFRGPLLPQDQCEKGDNNPKNNHEKKVVLAAGSTLLVAMNVADLKIGDLDISLNLPVFTAEDLDPAIWECH</sequence>
<dbReference type="AlphaFoldDB" id="A0A8S9S601"/>
<accession>A0A8S9S601</accession>
<feature type="region of interest" description="Disordered" evidence="1">
    <location>
        <begin position="83"/>
        <end position="117"/>
    </location>
</feature>
<dbReference type="EMBL" id="QGKX02000088">
    <property type="protein sequence ID" value="KAF3589111.1"/>
    <property type="molecule type" value="Genomic_DNA"/>
</dbReference>
<dbReference type="Proteomes" id="UP000712600">
    <property type="component" value="Unassembled WGS sequence"/>
</dbReference>
<name>A0A8S9S601_BRACR</name>
<evidence type="ECO:0000313" key="3">
    <source>
        <dbReference type="Proteomes" id="UP000712600"/>
    </source>
</evidence>
<gene>
    <name evidence="2" type="ORF">F2Q69_00027976</name>
</gene>
<reference evidence="2" key="1">
    <citation type="submission" date="2019-12" db="EMBL/GenBank/DDBJ databases">
        <title>Genome sequencing and annotation of Brassica cretica.</title>
        <authorList>
            <person name="Studholme D.J."/>
            <person name="Sarris P."/>
        </authorList>
    </citation>
    <scope>NUCLEOTIDE SEQUENCE</scope>
    <source>
        <strain evidence="2">PFS-109/04</strain>
        <tissue evidence="2">Leaf</tissue>
    </source>
</reference>
<evidence type="ECO:0000313" key="2">
    <source>
        <dbReference type="EMBL" id="KAF3589111.1"/>
    </source>
</evidence>
<organism evidence="2 3">
    <name type="scientific">Brassica cretica</name>
    <name type="common">Mustard</name>
    <dbReference type="NCBI Taxonomy" id="69181"/>
    <lineage>
        <taxon>Eukaryota</taxon>
        <taxon>Viridiplantae</taxon>
        <taxon>Streptophyta</taxon>
        <taxon>Embryophyta</taxon>
        <taxon>Tracheophyta</taxon>
        <taxon>Spermatophyta</taxon>
        <taxon>Magnoliopsida</taxon>
        <taxon>eudicotyledons</taxon>
        <taxon>Gunneridae</taxon>
        <taxon>Pentapetalae</taxon>
        <taxon>rosids</taxon>
        <taxon>malvids</taxon>
        <taxon>Brassicales</taxon>
        <taxon>Brassicaceae</taxon>
        <taxon>Brassiceae</taxon>
        <taxon>Brassica</taxon>
    </lineage>
</organism>
<proteinExistence type="predicted"/>
<feature type="compositionally biased region" description="Basic and acidic residues" evidence="1">
    <location>
        <begin position="106"/>
        <end position="117"/>
    </location>
</feature>
<protein>
    <submittedName>
        <fullName evidence="2">Uncharacterized protein</fullName>
    </submittedName>
</protein>
<comment type="caution">
    <text evidence="2">The sequence shown here is derived from an EMBL/GenBank/DDBJ whole genome shotgun (WGS) entry which is preliminary data.</text>
</comment>
<evidence type="ECO:0000256" key="1">
    <source>
        <dbReference type="SAM" id="MobiDB-lite"/>
    </source>
</evidence>